<dbReference type="AlphaFoldDB" id="A0A5P2H9W2"/>
<keyword evidence="1" id="KW-0472">Membrane</keyword>
<protein>
    <submittedName>
        <fullName evidence="2">Uncharacterized protein</fullName>
    </submittedName>
</protein>
<evidence type="ECO:0000313" key="2">
    <source>
        <dbReference type="EMBL" id="QET03910.1"/>
    </source>
</evidence>
<reference evidence="2 3" key="1">
    <citation type="submission" date="2019-09" db="EMBL/GenBank/DDBJ databases">
        <title>FDA dAtabase for Regulatory Grade micrObial Sequences (FDA-ARGOS): Supporting development and validation of Infectious Disease Dx tests.</title>
        <authorList>
            <person name="Sciortino C."/>
            <person name="Tallon L."/>
            <person name="Sadzewicz L."/>
            <person name="Vavikolanu K."/>
            <person name="Mehta A."/>
            <person name="Aluvathingal J."/>
            <person name="Nadendla S."/>
            <person name="Nandy P."/>
            <person name="Geyer C."/>
            <person name="Yan Y."/>
            <person name="Sichtig H."/>
        </authorList>
    </citation>
    <scope>NUCLEOTIDE SEQUENCE [LARGE SCALE GENOMIC DNA]</scope>
    <source>
        <strain evidence="2 3">FDAARGOS_664</strain>
        <plasmid evidence="2 3">unnamed1</plasmid>
    </source>
</reference>
<keyword evidence="2" id="KW-0614">Plasmid</keyword>
<dbReference type="RefSeq" id="WP_150373975.1">
    <property type="nucleotide sequence ID" value="NZ_CP044066.1"/>
</dbReference>
<dbReference type="Proteomes" id="UP000322822">
    <property type="component" value="Plasmid unnamed1"/>
</dbReference>
<name>A0A5P2H9W2_9BURK</name>
<proteinExistence type="predicted"/>
<gene>
    <name evidence="2" type="ORF">FOB72_17220</name>
</gene>
<accession>A0A5P2H9W2</accession>
<geneLocation type="plasmid" evidence="2">
    <name>unnamed1</name>
</geneLocation>
<dbReference type="OrthoDB" id="5188147at2"/>
<evidence type="ECO:0000256" key="1">
    <source>
        <dbReference type="SAM" id="Phobius"/>
    </source>
</evidence>
<keyword evidence="1" id="KW-1133">Transmembrane helix</keyword>
<sequence>MTIADRVDDARFLRAAGRPVASLAMYMIAVAASSRRRFPLKSPSVAEPTKTMGDGEAFRLFIGGRLNDILFLRRNRGTVGESGVSVAWKGEQRDVAWLLYKYYRNGLLHDGALDMNAQFASGGARGTLDITVKSDTVAFGEGLLDLLDLSVVDARCNGEEFGRQHYDWSVRSGRTLEDELRHLARAIGVSIGSVYMMSYVLYANRGIDIDSEPAPGIWTRARGSDQVNGGVVTGLKAAGLVDMRGDTLTDRGIEVLREMSRHLEIVAVRI</sequence>
<organism evidence="2 3">
    <name type="scientific">Cupriavidus pauculus</name>
    <dbReference type="NCBI Taxonomy" id="82633"/>
    <lineage>
        <taxon>Bacteria</taxon>
        <taxon>Pseudomonadati</taxon>
        <taxon>Pseudomonadota</taxon>
        <taxon>Betaproteobacteria</taxon>
        <taxon>Burkholderiales</taxon>
        <taxon>Burkholderiaceae</taxon>
        <taxon>Cupriavidus</taxon>
    </lineage>
</organism>
<keyword evidence="1" id="KW-0812">Transmembrane</keyword>
<evidence type="ECO:0000313" key="3">
    <source>
        <dbReference type="Proteomes" id="UP000322822"/>
    </source>
</evidence>
<dbReference type="EMBL" id="CP044066">
    <property type="protein sequence ID" value="QET03910.1"/>
    <property type="molecule type" value="Genomic_DNA"/>
</dbReference>
<feature type="transmembrane region" description="Helical" evidence="1">
    <location>
        <begin position="12"/>
        <end position="32"/>
    </location>
</feature>